<reference evidence="1" key="1">
    <citation type="submission" date="2019-10" db="EMBL/GenBank/DDBJ databases">
        <authorList>
            <consortium name="DOE Joint Genome Institute"/>
            <person name="Kuo A."/>
            <person name="Miyauchi S."/>
            <person name="Kiss E."/>
            <person name="Drula E."/>
            <person name="Kohler A."/>
            <person name="Sanchez-Garcia M."/>
            <person name="Andreopoulos B."/>
            <person name="Barry K.W."/>
            <person name="Bonito G."/>
            <person name="Buee M."/>
            <person name="Carver A."/>
            <person name="Chen C."/>
            <person name="Cichocki N."/>
            <person name="Clum A."/>
            <person name="Culley D."/>
            <person name="Crous P.W."/>
            <person name="Fauchery L."/>
            <person name="Girlanda M."/>
            <person name="Hayes R."/>
            <person name="Keri Z."/>
            <person name="Labutti K."/>
            <person name="Lipzen A."/>
            <person name="Lombard V."/>
            <person name="Magnuson J."/>
            <person name="Maillard F."/>
            <person name="Morin E."/>
            <person name="Murat C."/>
            <person name="Nolan M."/>
            <person name="Ohm R."/>
            <person name="Pangilinan J."/>
            <person name="Pereira M."/>
            <person name="Perotto S."/>
            <person name="Peter M."/>
            <person name="Riley R."/>
            <person name="Sitrit Y."/>
            <person name="Stielow B."/>
            <person name="Szollosi G."/>
            <person name="Zifcakova L."/>
            <person name="Stursova M."/>
            <person name="Spatafora J.W."/>
            <person name="Tedersoo L."/>
            <person name="Vaario L.-M."/>
            <person name="Yamada A."/>
            <person name="Yan M."/>
            <person name="Wang P."/>
            <person name="Xu J."/>
            <person name="Bruns T."/>
            <person name="Baldrian P."/>
            <person name="Vilgalys R."/>
            <person name="Henrissat B."/>
            <person name="Grigoriev I.V."/>
            <person name="Hibbett D."/>
            <person name="Nagy L.G."/>
            <person name="Martin F.M."/>
        </authorList>
    </citation>
    <scope>NUCLEOTIDE SEQUENCE</scope>
    <source>
        <strain evidence="1">P2</strain>
    </source>
</reference>
<dbReference type="Proteomes" id="UP000886501">
    <property type="component" value="Unassembled WGS sequence"/>
</dbReference>
<keyword evidence="2" id="KW-1185">Reference proteome</keyword>
<reference evidence="1" key="2">
    <citation type="journal article" date="2020" name="Nat. Commun.">
        <title>Large-scale genome sequencing of mycorrhizal fungi provides insights into the early evolution of symbiotic traits.</title>
        <authorList>
            <person name="Miyauchi S."/>
            <person name="Kiss E."/>
            <person name="Kuo A."/>
            <person name="Drula E."/>
            <person name="Kohler A."/>
            <person name="Sanchez-Garcia M."/>
            <person name="Morin E."/>
            <person name="Andreopoulos B."/>
            <person name="Barry K.W."/>
            <person name="Bonito G."/>
            <person name="Buee M."/>
            <person name="Carver A."/>
            <person name="Chen C."/>
            <person name="Cichocki N."/>
            <person name="Clum A."/>
            <person name="Culley D."/>
            <person name="Crous P.W."/>
            <person name="Fauchery L."/>
            <person name="Girlanda M."/>
            <person name="Hayes R.D."/>
            <person name="Keri Z."/>
            <person name="LaButti K."/>
            <person name="Lipzen A."/>
            <person name="Lombard V."/>
            <person name="Magnuson J."/>
            <person name="Maillard F."/>
            <person name="Murat C."/>
            <person name="Nolan M."/>
            <person name="Ohm R.A."/>
            <person name="Pangilinan J."/>
            <person name="Pereira M.F."/>
            <person name="Perotto S."/>
            <person name="Peter M."/>
            <person name="Pfister S."/>
            <person name="Riley R."/>
            <person name="Sitrit Y."/>
            <person name="Stielow J.B."/>
            <person name="Szollosi G."/>
            <person name="Zifcakova L."/>
            <person name="Stursova M."/>
            <person name="Spatafora J.W."/>
            <person name="Tedersoo L."/>
            <person name="Vaario L.M."/>
            <person name="Yamada A."/>
            <person name="Yan M."/>
            <person name="Wang P."/>
            <person name="Xu J."/>
            <person name="Bruns T."/>
            <person name="Baldrian P."/>
            <person name="Vilgalys R."/>
            <person name="Dunand C."/>
            <person name="Henrissat B."/>
            <person name="Grigoriev I.V."/>
            <person name="Hibbett D."/>
            <person name="Nagy L.G."/>
            <person name="Martin F.M."/>
        </authorList>
    </citation>
    <scope>NUCLEOTIDE SEQUENCE</scope>
    <source>
        <strain evidence="1">P2</strain>
    </source>
</reference>
<comment type="caution">
    <text evidence="1">The sequence shown here is derived from an EMBL/GenBank/DDBJ whole genome shotgun (WGS) entry which is preliminary data.</text>
</comment>
<proteinExistence type="predicted"/>
<gene>
    <name evidence="1" type="ORF">BDM02DRAFT_3085936</name>
</gene>
<sequence>MASSSSSSPEISAAPTTIMADNSSNYTSLDDALDDLSSRFILNLPESELSSVERVCFQVEQAHWFYEDFVREANPQFPSLPLKRFSQIFFRACPVLHRWSSDFEIAFNNFMQYKTRVPVCGAIMLNDTWEKCILVKGWKSSAGWGFPKGKINQDEEPHKCAVREVFEETGYDLTGQINQDHVIEMSIKQQKISLYIVPGVPEDYPFKTRTRKEISKIDWFKLSDLPTWKKSGSSSGKFYLISPFIA</sequence>
<organism evidence="1 2">
    <name type="scientific">Thelephora ganbajun</name>
    <name type="common">Ganba fungus</name>
    <dbReference type="NCBI Taxonomy" id="370292"/>
    <lineage>
        <taxon>Eukaryota</taxon>
        <taxon>Fungi</taxon>
        <taxon>Dikarya</taxon>
        <taxon>Basidiomycota</taxon>
        <taxon>Agaricomycotina</taxon>
        <taxon>Agaricomycetes</taxon>
        <taxon>Thelephorales</taxon>
        <taxon>Thelephoraceae</taxon>
        <taxon>Thelephora</taxon>
    </lineage>
</organism>
<protein>
    <submittedName>
        <fullName evidence="1">DCP2-domain-containing protein</fullName>
    </submittedName>
</protein>
<name>A0ACB6ZY39_THEGA</name>
<accession>A0ACB6ZY39</accession>
<evidence type="ECO:0000313" key="2">
    <source>
        <dbReference type="Proteomes" id="UP000886501"/>
    </source>
</evidence>
<dbReference type="EMBL" id="MU117961">
    <property type="protein sequence ID" value="KAF9654354.1"/>
    <property type="molecule type" value="Genomic_DNA"/>
</dbReference>
<evidence type="ECO:0000313" key="1">
    <source>
        <dbReference type="EMBL" id="KAF9654354.1"/>
    </source>
</evidence>